<evidence type="ECO:0000256" key="10">
    <source>
        <dbReference type="ARBA" id="ARBA00022777"/>
    </source>
</evidence>
<comment type="subcellular location">
    <subcellularLocation>
        <location evidence="3">Cytoplasm</location>
    </subcellularLocation>
</comment>
<dbReference type="InterPro" id="IPR003594">
    <property type="entry name" value="HATPase_dom"/>
</dbReference>
<proteinExistence type="predicted"/>
<dbReference type="GO" id="GO:0046872">
    <property type="term" value="F:metal ion binding"/>
    <property type="evidence" value="ECO:0007669"/>
    <property type="project" value="UniProtKB-KW"/>
</dbReference>
<reference evidence="18 19" key="1">
    <citation type="submission" date="2019-01" db="EMBL/GenBank/DDBJ databases">
        <title>Draft genome sequence of Dictyobacter sp. Uno17.</title>
        <authorList>
            <person name="Wang C.M."/>
            <person name="Zheng Y."/>
            <person name="Sakai Y."/>
            <person name="Abe K."/>
            <person name="Yokota A."/>
            <person name="Yabe S."/>
        </authorList>
    </citation>
    <scope>NUCLEOTIDE SEQUENCE [LARGE SCALE GENOMIC DNA]</scope>
    <source>
        <strain evidence="18 19">Uno17</strain>
    </source>
</reference>
<dbReference type="InterPro" id="IPR004358">
    <property type="entry name" value="Sig_transdc_His_kin-like_C"/>
</dbReference>
<keyword evidence="16" id="KW-1133">Transmembrane helix</keyword>
<keyword evidence="8" id="KW-0808">Transferase</keyword>
<feature type="transmembrane region" description="Helical" evidence="16">
    <location>
        <begin position="452"/>
        <end position="475"/>
    </location>
</feature>
<evidence type="ECO:0000256" key="4">
    <source>
        <dbReference type="ARBA" id="ARBA00012438"/>
    </source>
</evidence>
<evidence type="ECO:0000256" key="14">
    <source>
        <dbReference type="ARBA" id="ARBA00024827"/>
    </source>
</evidence>
<evidence type="ECO:0000256" key="7">
    <source>
        <dbReference type="ARBA" id="ARBA00022490"/>
    </source>
</evidence>
<evidence type="ECO:0000313" key="19">
    <source>
        <dbReference type="Proteomes" id="UP000322530"/>
    </source>
</evidence>
<dbReference type="OrthoDB" id="165739at2"/>
<evidence type="ECO:0000256" key="1">
    <source>
        <dbReference type="ARBA" id="ARBA00000085"/>
    </source>
</evidence>
<dbReference type="SMART" id="SM00387">
    <property type="entry name" value="HATPase_c"/>
    <property type="match status" value="1"/>
</dbReference>
<evidence type="ECO:0000256" key="8">
    <source>
        <dbReference type="ARBA" id="ARBA00022679"/>
    </source>
</evidence>
<feature type="transmembrane region" description="Helical" evidence="16">
    <location>
        <begin position="538"/>
        <end position="562"/>
    </location>
</feature>
<dbReference type="EMBL" id="BIXY01000005">
    <property type="protein sequence ID" value="GCF07000.1"/>
    <property type="molecule type" value="Genomic_DNA"/>
</dbReference>
<dbReference type="Pfam" id="PF07730">
    <property type="entry name" value="HisKA_3"/>
    <property type="match status" value="1"/>
</dbReference>
<dbReference type="Gene3D" id="3.30.565.10">
    <property type="entry name" value="Histidine kinase-like ATPase, C-terminal domain"/>
    <property type="match status" value="1"/>
</dbReference>
<dbReference type="PRINTS" id="PR00344">
    <property type="entry name" value="BCTRLSENSOR"/>
</dbReference>
<keyword evidence="12" id="KW-0902">Two-component regulatory system</keyword>
<dbReference type="InterPro" id="IPR011712">
    <property type="entry name" value="Sig_transdc_His_kin_sub3_dim/P"/>
</dbReference>
<keyword evidence="16" id="KW-0812">Transmembrane</keyword>
<dbReference type="GO" id="GO:0005737">
    <property type="term" value="C:cytoplasm"/>
    <property type="evidence" value="ECO:0007669"/>
    <property type="project" value="UniProtKB-SubCell"/>
</dbReference>
<dbReference type="InterPro" id="IPR005467">
    <property type="entry name" value="His_kinase_dom"/>
</dbReference>
<keyword evidence="13" id="KW-0411">Iron-sulfur</keyword>
<evidence type="ECO:0000256" key="9">
    <source>
        <dbReference type="ARBA" id="ARBA00022723"/>
    </source>
</evidence>
<comment type="function">
    <text evidence="14">Member of the two-component regulatory system NreB/NreC involved in the control of dissimilatory nitrate/nitrite reduction in response to oxygen. NreB functions as a direct oxygen sensor histidine kinase which is autophosphorylated, in the absence of oxygen, probably at the conserved histidine residue, and transfers its phosphate group probably to a conserved aspartate residue of NreC. NreB/NreC activates the expression of the nitrate (narGHJI) and nitrite (nir) reductase operons, as well as the putative nitrate transporter gene narT.</text>
</comment>
<evidence type="ECO:0000259" key="17">
    <source>
        <dbReference type="PROSITE" id="PS50109"/>
    </source>
</evidence>
<evidence type="ECO:0000256" key="13">
    <source>
        <dbReference type="ARBA" id="ARBA00023014"/>
    </source>
</evidence>
<dbReference type="GO" id="GO:0046983">
    <property type="term" value="F:protein dimerization activity"/>
    <property type="evidence" value="ECO:0007669"/>
    <property type="project" value="InterPro"/>
</dbReference>
<dbReference type="GO" id="GO:0016020">
    <property type="term" value="C:membrane"/>
    <property type="evidence" value="ECO:0007669"/>
    <property type="project" value="InterPro"/>
</dbReference>
<accession>A0A5A5T6B7</accession>
<dbReference type="PANTHER" id="PTHR24421:SF61">
    <property type="entry name" value="OXYGEN SENSOR HISTIDINE KINASE NREB"/>
    <property type="match status" value="1"/>
</dbReference>
<dbReference type="EC" id="2.7.13.3" evidence="4"/>
<keyword evidence="16" id="KW-0472">Membrane</keyword>
<dbReference type="SUPFAM" id="SSF55874">
    <property type="entry name" value="ATPase domain of HSP90 chaperone/DNA topoisomerase II/histidine kinase"/>
    <property type="match status" value="1"/>
</dbReference>
<keyword evidence="11" id="KW-0408">Iron</keyword>
<dbReference type="Proteomes" id="UP000322530">
    <property type="component" value="Unassembled WGS sequence"/>
</dbReference>
<keyword evidence="9" id="KW-0479">Metal-binding</keyword>
<evidence type="ECO:0000256" key="6">
    <source>
        <dbReference type="ARBA" id="ARBA00022485"/>
    </source>
</evidence>
<dbReference type="PANTHER" id="PTHR24421">
    <property type="entry name" value="NITRATE/NITRITE SENSOR PROTEIN NARX-RELATED"/>
    <property type="match status" value="1"/>
</dbReference>
<dbReference type="InterPro" id="IPR050482">
    <property type="entry name" value="Sensor_HK_TwoCompSys"/>
</dbReference>
<sequence length="571" mass="65299">MQREKMYRIPVFLFLQLLISYVMVGFVVAILLSRYGIVLSLVIGCGVGLLLSANLSQGVFALQVVLDRLAEGLPVELTALRRYWPLHTLFQRISRLEQQYRLRSGQQIQVEQQTVAYKDQLMQQVIKTTAQEERNRLARDLHDSIKQQIFSITMSAAAARARWERDQPRVRSILDDIERTAREAQVEMQAMLQQLRPRALENIGLIESLRMQSQALEYRTGANVALEISTLPSEEDLPPGSQEVLFRIVQEGFANIARHARASNVWLSLYQQGQFLLLEIGDDGQGFNISHMPKQSNAGGMGMQNIQERIKALHGTVQIWSVTGTGTTIQIAIPLAEQAAPERIPEVEEPALRKSMKRVQLMLEVGLRMIDVAAACVLLYTPIGLARPLLILCLFGAGCAWLMAQTSRMQVALSMGSKHIQHLSLVAQSDQLLIGFLIIGTCYIGYSQYYYWLFAGLFYLFAAFVLVLAVHYYVVRWRYSRKLTRSERRKLIRKQARQIGLDLLVWASVIGYSIYRGIITLNARIFTFDWNHWAQSMAVLFCLLWLLVILLKGIEMLCWRWLPLRRERSER</sequence>
<comment type="caution">
    <text evidence="18">The sequence shown here is derived from an EMBL/GenBank/DDBJ whole genome shotgun (WGS) entry which is preliminary data.</text>
</comment>
<protein>
    <recommendedName>
        <fullName evidence="5">Oxygen sensor histidine kinase NreB</fullName>
        <ecNumber evidence="4">2.7.13.3</ecNumber>
    </recommendedName>
    <alternativeName>
        <fullName evidence="15">Nitrogen regulation protein B</fullName>
    </alternativeName>
</protein>
<keyword evidence="19" id="KW-1185">Reference proteome</keyword>
<gene>
    <name evidence="18" type="ORF">KDI_05640</name>
</gene>
<keyword evidence="10" id="KW-0418">Kinase</keyword>
<dbReference type="Gene3D" id="1.20.5.1930">
    <property type="match status" value="1"/>
</dbReference>
<evidence type="ECO:0000256" key="5">
    <source>
        <dbReference type="ARBA" id="ARBA00017322"/>
    </source>
</evidence>
<dbReference type="Pfam" id="PF02518">
    <property type="entry name" value="HATPase_c"/>
    <property type="match status" value="1"/>
</dbReference>
<keyword evidence="6" id="KW-0004">4Fe-4S</keyword>
<dbReference type="AlphaFoldDB" id="A0A5A5T6B7"/>
<dbReference type="GO" id="GO:0051539">
    <property type="term" value="F:4 iron, 4 sulfur cluster binding"/>
    <property type="evidence" value="ECO:0007669"/>
    <property type="project" value="UniProtKB-KW"/>
</dbReference>
<comment type="catalytic activity">
    <reaction evidence="1">
        <text>ATP + protein L-histidine = ADP + protein N-phospho-L-histidine.</text>
        <dbReference type="EC" id="2.7.13.3"/>
    </reaction>
</comment>
<feature type="transmembrane region" description="Helical" evidence="16">
    <location>
        <begin position="386"/>
        <end position="404"/>
    </location>
</feature>
<dbReference type="InterPro" id="IPR036890">
    <property type="entry name" value="HATPase_C_sf"/>
</dbReference>
<dbReference type="PROSITE" id="PS50109">
    <property type="entry name" value="HIS_KIN"/>
    <property type="match status" value="1"/>
</dbReference>
<feature type="transmembrane region" description="Helical" evidence="16">
    <location>
        <begin position="38"/>
        <end position="62"/>
    </location>
</feature>
<name>A0A5A5T6B7_9CHLR</name>
<dbReference type="CDD" id="cd16917">
    <property type="entry name" value="HATPase_UhpB-NarQ-NarX-like"/>
    <property type="match status" value="1"/>
</dbReference>
<evidence type="ECO:0000256" key="15">
    <source>
        <dbReference type="ARBA" id="ARBA00030800"/>
    </source>
</evidence>
<feature type="transmembrane region" description="Helical" evidence="16">
    <location>
        <begin position="12"/>
        <end position="32"/>
    </location>
</feature>
<evidence type="ECO:0000256" key="2">
    <source>
        <dbReference type="ARBA" id="ARBA00001966"/>
    </source>
</evidence>
<comment type="cofactor">
    <cofactor evidence="2">
        <name>[4Fe-4S] cluster</name>
        <dbReference type="ChEBI" id="CHEBI:49883"/>
    </cofactor>
</comment>
<evidence type="ECO:0000313" key="18">
    <source>
        <dbReference type="EMBL" id="GCF07000.1"/>
    </source>
</evidence>
<feature type="domain" description="Histidine kinase" evidence="17">
    <location>
        <begin position="140"/>
        <end position="337"/>
    </location>
</feature>
<feature type="transmembrane region" description="Helical" evidence="16">
    <location>
        <begin position="425"/>
        <end position="446"/>
    </location>
</feature>
<dbReference type="RefSeq" id="WP_149400051.1">
    <property type="nucleotide sequence ID" value="NZ_BIXY01000005.1"/>
</dbReference>
<evidence type="ECO:0000256" key="3">
    <source>
        <dbReference type="ARBA" id="ARBA00004496"/>
    </source>
</evidence>
<evidence type="ECO:0000256" key="11">
    <source>
        <dbReference type="ARBA" id="ARBA00023004"/>
    </source>
</evidence>
<feature type="transmembrane region" description="Helical" evidence="16">
    <location>
        <begin position="496"/>
        <end position="518"/>
    </location>
</feature>
<evidence type="ECO:0000256" key="12">
    <source>
        <dbReference type="ARBA" id="ARBA00023012"/>
    </source>
</evidence>
<organism evidence="18 19">
    <name type="scientific">Dictyobacter arantiisoli</name>
    <dbReference type="NCBI Taxonomy" id="2014874"/>
    <lineage>
        <taxon>Bacteria</taxon>
        <taxon>Bacillati</taxon>
        <taxon>Chloroflexota</taxon>
        <taxon>Ktedonobacteria</taxon>
        <taxon>Ktedonobacterales</taxon>
        <taxon>Dictyobacteraceae</taxon>
        <taxon>Dictyobacter</taxon>
    </lineage>
</organism>
<dbReference type="GO" id="GO:0000155">
    <property type="term" value="F:phosphorelay sensor kinase activity"/>
    <property type="evidence" value="ECO:0007669"/>
    <property type="project" value="InterPro"/>
</dbReference>
<keyword evidence="7" id="KW-0963">Cytoplasm</keyword>
<evidence type="ECO:0000256" key="16">
    <source>
        <dbReference type="SAM" id="Phobius"/>
    </source>
</evidence>